<dbReference type="OrthoDB" id="7473760at2"/>
<name>A0A7C9GP99_9SPHN</name>
<dbReference type="RefSeq" id="WP_152577866.1">
    <property type="nucleotide sequence ID" value="NZ_JAATJI010000002.1"/>
</dbReference>
<dbReference type="Proteomes" id="UP000481327">
    <property type="component" value="Unassembled WGS sequence"/>
</dbReference>
<reference evidence="1 2" key="1">
    <citation type="submission" date="2019-09" db="EMBL/GenBank/DDBJ databases">
        <title>Polymorphobacter sp. isolated from a lake in China.</title>
        <authorList>
            <person name="Liu Z."/>
        </authorList>
    </citation>
    <scope>NUCLEOTIDE SEQUENCE [LARGE SCALE GENOMIC DNA]</scope>
    <source>
        <strain evidence="1 2">D40P</strain>
    </source>
</reference>
<gene>
    <name evidence="1" type="ORF">F3168_08960</name>
</gene>
<evidence type="ECO:0000313" key="1">
    <source>
        <dbReference type="EMBL" id="MQT17392.1"/>
    </source>
</evidence>
<protein>
    <submittedName>
        <fullName evidence="1">Uncharacterized protein</fullName>
    </submittedName>
</protein>
<sequence length="120" mass="12871">MQMITSHVANAIRRRIDELVASDTVDREKPTLIVEACRQTDWASLTFVGALVELDLRLEGGREAVAAAIATLCNRLPDSDIPVAGHFVADIQVVAGADATFAAGDGVVRTLRIEALCIRD</sequence>
<evidence type="ECO:0000313" key="2">
    <source>
        <dbReference type="Proteomes" id="UP000481327"/>
    </source>
</evidence>
<keyword evidence="2" id="KW-1185">Reference proteome</keyword>
<dbReference type="EMBL" id="WIOL01000003">
    <property type="protein sequence ID" value="MQT17392.1"/>
    <property type="molecule type" value="Genomic_DNA"/>
</dbReference>
<proteinExistence type="predicted"/>
<dbReference type="AlphaFoldDB" id="A0A7C9GP99"/>
<organism evidence="1 2">
    <name type="scientific">Sandarakinorhabdus fusca</name>
    <dbReference type="NCBI Taxonomy" id="1439888"/>
    <lineage>
        <taxon>Bacteria</taxon>
        <taxon>Pseudomonadati</taxon>
        <taxon>Pseudomonadota</taxon>
        <taxon>Alphaproteobacteria</taxon>
        <taxon>Sphingomonadales</taxon>
        <taxon>Sphingosinicellaceae</taxon>
        <taxon>Sandarakinorhabdus</taxon>
    </lineage>
</organism>
<accession>A0A7C9GP99</accession>
<comment type="caution">
    <text evidence="1">The sequence shown here is derived from an EMBL/GenBank/DDBJ whole genome shotgun (WGS) entry which is preliminary data.</text>
</comment>